<name>A0A1A6HHG7_NEOLE</name>
<keyword evidence="2" id="KW-1185">Reference proteome</keyword>
<evidence type="ECO:0000313" key="1">
    <source>
        <dbReference type="EMBL" id="OBS77400.1"/>
    </source>
</evidence>
<evidence type="ECO:0000313" key="2">
    <source>
        <dbReference type="Proteomes" id="UP000092124"/>
    </source>
</evidence>
<comment type="caution">
    <text evidence="1">The sequence shown here is derived from an EMBL/GenBank/DDBJ whole genome shotgun (WGS) entry which is preliminary data.</text>
</comment>
<reference evidence="1 2" key="1">
    <citation type="submission" date="2016-06" db="EMBL/GenBank/DDBJ databases">
        <title>The Draft Genome Sequence and Annotation of the Desert Woodrat Neotoma lepida.</title>
        <authorList>
            <person name="Campbell M."/>
            <person name="Oakeson K.F."/>
            <person name="Yandell M."/>
            <person name="Halpert J.R."/>
            <person name="Dearing D."/>
        </authorList>
    </citation>
    <scope>NUCLEOTIDE SEQUENCE [LARGE SCALE GENOMIC DNA]</scope>
    <source>
        <strain evidence="1">417</strain>
        <tissue evidence="1">Liver</tissue>
    </source>
</reference>
<protein>
    <submittedName>
        <fullName evidence="1">Uncharacterized protein</fullName>
    </submittedName>
</protein>
<accession>A0A1A6HHG7</accession>
<proteinExistence type="predicted"/>
<dbReference type="Proteomes" id="UP000092124">
    <property type="component" value="Unassembled WGS sequence"/>
</dbReference>
<feature type="non-terminal residue" evidence="1">
    <location>
        <position position="82"/>
    </location>
</feature>
<organism evidence="1 2">
    <name type="scientific">Neotoma lepida</name>
    <name type="common">Desert woodrat</name>
    <dbReference type="NCBI Taxonomy" id="56216"/>
    <lineage>
        <taxon>Eukaryota</taxon>
        <taxon>Metazoa</taxon>
        <taxon>Chordata</taxon>
        <taxon>Craniata</taxon>
        <taxon>Vertebrata</taxon>
        <taxon>Euteleostomi</taxon>
        <taxon>Mammalia</taxon>
        <taxon>Eutheria</taxon>
        <taxon>Euarchontoglires</taxon>
        <taxon>Glires</taxon>
        <taxon>Rodentia</taxon>
        <taxon>Myomorpha</taxon>
        <taxon>Muroidea</taxon>
        <taxon>Cricetidae</taxon>
        <taxon>Neotominae</taxon>
        <taxon>Neotoma</taxon>
    </lineage>
</organism>
<dbReference type="EMBL" id="LZPO01029789">
    <property type="protein sequence ID" value="OBS77400.1"/>
    <property type="molecule type" value="Genomic_DNA"/>
</dbReference>
<sequence length="82" mass="9391">MFSLPSTHLFFPPDSARVRSATWPRLFLKCKRVEPGGSRSAVLQVSLATVYVVILTQQFHHRGVILLDIHLYQEARSRRLST</sequence>
<dbReference type="AlphaFoldDB" id="A0A1A6HHG7"/>
<gene>
    <name evidence="1" type="ORF">A6R68_16113</name>
</gene>